<dbReference type="OrthoDB" id="286920at2"/>
<dbReference type="Pfam" id="PF22599">
    <property type="entry name" value="SecDF_P1_head"/>
    <property type="match status" value="1"/>
</dbReference>
<dbReference type="Gene3D" id="3.30.1360.200">
    <property type="match status" value="1"/>
</dbReference>
<dbReference type="Proteomes" id="UP000004358">
    <property type="component" value="Unassembled WGS sequence"/>
</dbReference>
<name>A3ZSR9_9BACT</name>
<feature type="domain" description="SecDF P1 head subdomain" evidence="1">
    <location>
        <begin position="165"/>
        <end position="254"/>
    </location>
</feature>
<evidence type="ECO:0000313" key="2">
    <source>
        <dbReference type="EMBL" id="EAQ80343.1"/>
    </source>
</evidence>
<gene>
    <name evidence="2" type="ORF">DSM3645_10877</name>
</gene>
<evidence type="ECO:0000259" key="1">
    <source>
        <dbReference type="Pfam" id="PF22599"/>
    </source>
</evidence>
<dbReference type="STRING" id="314230.DSM3645_10877"/>
<comment type="caution">
    <text evidence="2">The sequence shown here is derived from an EMBL/GenBank/DDBJ whole genome shotgun (WGS) entry which is preliminary data.</text>
</comment>
<organism evidence="2 3">
    <name type="scientific">Blastopirellula marina DSM 3645</name>
    <dbReference type="NCBI Taxonomy" id="314230"/>
    <lineage>
        <taxon>Bacteria</taxon>
        <taxon>Pseudomonadati</taxon>
        <taxon>Planctomycetota</taxon>
        <taxon>Planctomycetia</taxon>
        <taxon>Pirellulales</taxon>
        <taxon>Pirellulaceae</taxon>
        <taxon>Blastopirellula</taxon>
    </lineage>
</organism>
<protein>
    <submittedName>
        <fullName evidence="2">Protein-export membrane protein secD</fullName>
    </submittedName>
</protein>
<dbReference type="InterPro" id="IPR054384">
    <property type="entry name" value="SecDF_P1_head"/>
</dbReference>
<dbReference type="AlphaFoldDB" id="A3ZSR9"/>
<sequence>MPNSNWILRFPAIILLTSLVGCETKPPPTLADDGGFQLIYKISENEQKLSEAKILQHIDDRLQNYAQVSAHAHYGADKTVIVDLPAADDEQQQLCQKILSQPARIGLRIIADPTIDVPLFAVADQSDAPSVTTPAGENAIWTAIDQKLDLKAGMSTRDFGGVAHALLIQQQDDIHGQHFLSFQIASDPNMGLGIEFAMTPAGAKHLRRLTQANLQRRLAIVFENKIISAPTIQATIGERGIITGRFTQAEVEQLVETGELAKHGEIPQLVLISSKKVE</sequence>
<reference evidence="2 3" key="1">
    <citation type="submission" date="2006-02" db="EMBL/GenBank/DDBJ databases">
        <authorList>
            <person name="Amann R."/>
            <person name="Ferriera S."/>
            <person name="Johnson J."/>
            <person name="Kravitz S."/>
            <person name="Halpern A."/>
            <person name="Remington K."/>
            <person name="Beeson K."/>
            <person name="Tran B."/>
            <person name="Rogers Y.-H."/>
            <person name="Friedman R."/>
            <person name="Venter J.C."/>
        </authorList>
    </citation>
    <scope>NUCLEOTIDE SEQUENCE [LARGE SCALE GENOMIC DNA]</scope>
    <source>
        <strain evidence="2 3">DSM 3645</strain>
    </source>
</reference>
<dbReference type="eggNOG" id="COG0342">
    <property type="taxonomic scope" value="Bacteria"/>
</dbReference>
<dbReference type="HOGENOM" id="CLU_999890_0_0_0"/>
<proteinExistence type="predicted"/>
<dbReference type="EMBL" id="AANZ01000009">
    <property type="protein sequence ID" value="EAQ80343.1"/>
    <property type="molecule type" value="Genomic_DNA"/>
</dbReference>
<dbReference type="RefSeq" id="WP_002655772.1">
    <property type="nucleotide sequence ID" value="NZ_CH672377.1"/>
</dbReference>
<accession>A3ZSR9</accession>
<evidence type="ECO:0000313" key="3">
    <source>
        <dbReference type="Proteomes" id="UP000004358"/>
    </source>
</evidence>